<dbReference type="SMR" id="A0A2W1KDV3"/>
<gene>
    <name evidence="4" type="ORF">DN052_15375</name>
</gene>
<dbReference type="RefSeq" id="WP_009567699.1">
    <property type="nucleotide sequence ID" value="NZ_AP025160.1"/>
</dbReference>
<dbReference type="Gene3D" id="2.60.40.790">
    <property type="match status" value="1"/>
</dbReference>
<dbReference type="CDD" id="cd06464">
    <property type="entry name" value="ACD_sHsps-like"/>
    <property type="match status" value="1"/>
</dbReference>
<dbReference type="PANTHER" id="PTHR11527">
    <property type="entry name" value="HEAT-SHOCK PROTEIN 20 FAMILY MEMBER"/>
    <property type="match status" value="1"/>
</dbReference>
<dbReference type="OMA" id="WFEDFFA"/>
<reference evidence="4 5" key="1">
    <citation type="submission" date="2018-06" db="EMBL/GenBank/DDBJ databases">
        <title>Draft sequence of Acidithiobacillus ferrooxidans CCM 4253.</title>
        <authorList>
            <person name="Moya-Beltran A."/>
            <person name="Castro M."/>
            <person name="Covarrubias P.C."/>
            <person name="Issotta F."/>
            <person name="Janiczek O."/>
            <person name="Mandl M."/>
            <person name="Kucera J."/>
            <person name="Quatrini R."/>
        </authorList>
    </citation>
    <scope>NUCLEOTIDE SEQUENCE [LARGE SCALE GENOMIC DNA]</scope>
    <source>
        <strain evidence="4 5">CCM 4253</strain>
    </source>
</reference>
<protein>
    <submittedName>
        <fullName evidence="4">Hsp20/alpha crystallin family protein</fullName>
    </submittedName>
</protein>
<dbReference type="Pfam" id="PF00011">
    <property type="entry name" value="HSP20"/>
    <property type="match status" value="1"/>
</dbReference>
<dbReference type="SUPFAM" id="SSF49764">
    <property type="entry name" value="HSP20-like chaperones"/>
    <property type="match status" value="1"/>
</dbReference>
<evidence type="ECO:0000313" key="5">
    <source>
        <dbReference type="Proteomes" id="UP000248886"/>
    </source>
</evidence>
<dbReference type="InterPro" id="IPR031107">
    <property type="entry name" value="Small_HSP"/>
</dbReference>
<dbReference type="InterPro" id="IPR002068">
    <property type="entry name" value="A-crystallin/Hsp20_dom"/>
</dbReference>
<dbReference type="GeneID" id="65281221"/>
<evidence type="ECO:0000259" key="3">
    <source>
        <dbReference type="PROSITE" id="PS01031"/>
    </source>
</evidence>
<accession>A0A2W1KDV3</accession>
<dbReference type="PROSITE" id="PS01031">
    <property type="entry name" value="SHSP"/>
    <property type="match status" value="1"/>
</dbReference>
<sequence>MALMKWEPLREIDDMFDRYVMSMGWPSRRQELITAGDWSPRVDISETDNEFLIKAEIPEVKKEDVKVSVDKGVLTIQGERKQEKEEKGKKFHRIERYYGSFIRSFTLPDNVDESNIKATFKDGMLNLQVPKSARAKHNAIEVKVE</sequence>
<dbReference type="EMBL" id="QKQP01000012">
    <property type="protein sequence ID" value="PZD79904.1"/>
    <property type="molecule type" value="Genomic_DNA"/>
</dbReference>
<evidence type="ECO:0000256" key="1">
    <source>
        <dbReference type="PROSITE-ProRule" id="PRU00285"/>
    </source>
</evidence>
<organism evidence="4 5">
    <name type="scientific">Acidithiobacillus ferrooxidans</name>
    <name type="common">Thiobacillus ferrooxidans</name>
    <dbReference type="NCBI Taxonomy" id="920"/>
    <lineage>
        <taxon>Bacteria</taxon>
        <taxon>Pseudomonadati</taxon>
        <taxon>Pseudomonadota</taxon>
        <taxon>Acidithiobacillia</taxon>
        <taxon>Acidithiobacillales</taxon>
        <taxon>Acidithiobacillaceae</taxon>
        <taxon>Acidithiobacillus</taxon>
    </lineage>
</organism>
<evidence type="ECO:0000256" key="2">
    <source>
        <dbReference type="RuleBase" id="RU003616"/>
    </source>
</evidence>
<feature type="domain" description="SHSP" evidence="3">
    <location>
        <begin position="33"/>
        <end position="145"/>
    </location>
</feature>
<dbReference type="InterPro" id="IPR008978">
    <property type="entry name" value="HSP20-like_chaperone"/>
</dbReference>
<proteinExistence type="inferred from homology"/>
<comment type="caution">
    <text evidence="4">The sequence shown here is derived from an EMBL/GenBank/DDBJ whole genome shotgun (WGS) entry which is preliminary data.</text>
</comment>
<dbReference type="Proteomes" id="UP000248886">
    <property type="component" value="Unassembled WGS sequence"/>
</dbReference>
<dbReference type="AlphaFoldDB" id="A0A2W1KDV3"/>
<comment type="similarity">
    <text evidence="1 2">Belongs to the small heat shock protein (HSP20) family.</text>
</comment>
<dbReference type="OrthoDB" id="5295564at2"/>
<name>A0A2W1KDV3_ACIFR</name>
<evidence type="ECO:0000313" key="4">
    <source>
        <dbReference type="EMBL" id="PZD79904.1"/>
    </source>
</evidence>